<dbReference type="InParanoid" id="D8RT20"/>
<dbReference type="PRINTS" id="PR00461">
    <property type="entry name" value="PLPEROXIDASE"/>
</dbReference>
<dbReference type="PROSITE" id="PS50873">
    <property type="entry name" value="PEROXIDASE_4"/>
    <property type="match status" value="1"/>
</dbReference>
<evidence type="ECO:0000256" key="9">
    <source>
        <dbReference type="SAM" id="MobiDB-lite"/>
    </source>
</evidence>
<dbReference type="GO" id="GO:0006979">
    <property type="term" value="P:response to oxidative stress"/>
    <property type="evidence" value="ECO:0007669"/>
    <property type="project" value="InterPro"/>
</dbReference>
<keyword evidence="3" id="KW-0560">Oxidoreductase</keyword>
<dbReference type="PANTHER" id="PTHR31388">
    <property type="entry name" value="PEROXIDASE 72-RELATED"/>
    <property type="match status" value="1"/>
</dbReference>
<evidence type="ECO:0000256" key="7">
    <source>
        <dbReference type="PIRSR" id="PIRSR600823-3"/>
    </source>
</evidence>
<proteinExistence type="inferred from homology"/>
<dbReference type="AlphaFoldDB" id="D8RT20"/>
<comment type="cofactor">
    <cofactor evidence="2">
        <name>heme b</name>
        <dbReference type="ChEBI" id="CHEBI:60344"/>
    </cofactor>
</comment>
<dbReference type="KEGG" id="smo:SELMODRAFT_101384"/>
<comment type="cofactor">
    <cofactor evidence="7">
        <name>Ca(2+)</name>
        <dbReference type="ChEBI" id="CHEBI:29108"/>
    </cofactor>
    <text evidence="7">Binds 2 calcium ions per subunit.</text>
</comment>
<dbReference type="HOGENOM" id="CLU_2968010_0_0_1"/>
<feature type="compositionally biased region" description="Polar residues" evidence="9">
    <location>
        <begin position="1"/>
        <end position="19"/>
    </location>
</feature>
<keyword evidence="3" id="KW-0575">Peroxidase</keyword>
<dbReference type="SUPFAM" id="SSF48113">
    <property type="entry name" value="Heme-dependent peroxidases"/>
    <property type="match status" value="1"/>
</dbReference>
<evidence type="ECO:0000256" key="6">
    <source>
        <dbReference type="ARBA" id="ARBA00023004"/>
    </source>
</evidence>
<dbReference type="InterPro" id="IPR010255">
    <property type="entry name" value="Haem_peroxidase_sf"/>
</dbReference>
<keyword evidence="6" id="KW-0408">Iron</keyword>
<feature type="region of interest" description="Disordered" evidence="9">
    <location>
        <begin position="1"/>
        <end position="20"/>
    </location>
</feature>
<evidence type="ECO:0000256" key="3">
    <source>
        <dbReference type="ARBA" id="ARBA00022559"/>
    </source>
</evidence>
<dbReference type="Proteomes" id="UP000001514">
    <property type="component" value="Unassembled WGS sequence"/>
</dbReference>
<comment type="similarity">
    <text evidence="8">Belongs to the peroxidase family.</text>
</comment>
<organism evidence="12">
    <name type="scientific">Selaginella moellendorffii</name>
    <name type="common">Spikemoss</name>
    <dbReference type="NCBI Taxonomy" id="88036"/>
    <lineage>
        <taxon>Eukaryota</taxon>
        <taxon>Viridiplantae</taxon>
        <taxon>Streptophyta</taxon>
        <taxon>Embryophyta</taxon>
        <taxon>Tracheophyta</taxon>
        <taxon>Lycopodiopsida</taxon>
        <taxon>Selaginellales</taxon>
        <taxon>Selaginellaceae</taxon>
        <taxon>Selaginella</taxon>
    </lineage>
</organism>
<feature type="non-terminal residue" evidence="11">
    <location>
        <position position="1"/>
    </location>
</feature>
<name>D8RT20_SELML</name>
<dbReference type="PANTHER" id="PTHR31388:SF5">
    <property type="entry name" value="PEROXIDASE"/>
    <property type="match status" value="1"/>
</dbReference>
<sequence length="59" mass="6659">YNQSLRSQCPSSGGDSNLSPLDLQTPVVFDNKYYKNFINFSGLFHSDQRLWSGGDWTVA</sequence>
<evidence type="ECO:0000313" key="12">
    <source>
        <dbReference type="Proteomes" id="UP000001514"/>
    </source>
</evidence>
<keyword evidence="4" id="KW-0349">Heme</keyword>
<feature type="binding site" evidence="7">
    <location>
        <position position="22"/>
    </location>
    <ligand>
        <name>Ca(2+)</name>
        <dbReference type="ChEBI" id="CHEBI:29108"/>
        <label>2</label>
    </ligand>
</feature>
<feature type="domain" description="Plant heme peroxidase family profile" evidence="10">
    <location>
        <begin position="1"/>
        <end position="59"/>
    </location>
</feature>
<accession>D8RT20</accession>
<evidence type="ECO:0000256" key="5">
    <source>
        <dbReference type="ARBA" id="ARBA00022723"/>
    </source>
</evidence>
<gene>
    <name evidence="11" type="ORF">SELMODRAFT_101384</name>
</gene>
<feature type="binding site" evidence="7">
    <location>
        <position position="30"/>
    </location>
    <ligand>
        <name>Ca(2+)</name>
        <dbReference type="ChEBI" id="CHEBI:29108"/>
        <label>2</label>
    </ligand>
</feature>
<evidence type="ECO:0000256" key="2">
    <source>
        <dbReference type="ARBA" id="ARBA00001970"/>
    </source>
</evidence>
<feature type="binding site" evidence="7">
    <location>
        <position position="25"/>
    </location>
    <ligand>
        <name>Ca(2+)</name>
        <dbReference type="ChEBI" id="CHEBI:29108"/>
        <label>2</label>
    </ligand>
</feature>
<dbReference type="Pfam" id="PF00141">
    <property type="entry name" value="peroxidase"/>
    <property type="match status" value="1"/>
</dbReference>
<evidence type="ECO:0000313" key="11">
    <source>
        <dbReference type="EMBL" id="EFJ24435.1"/>
    </source>
</evidence>
<keyword evidence="12" id="KW-1185">Reference proteome</keyword>
<evidence type="ECO:0000256" key="1">
    <source>
        <dbReference type="ARBA" id="ARBA00000189"/>
    </source>
</evidence>
<dbReference type="GO" id="GO:0020037">
    <property type="term" value="F:heme binding"/>
    <property type="evidence" value="ECO:0007669"/>
    <property type="project" value="InterPro"/>
</dbReference>
<dbReference type="Gene3D" id="1.10.420.10">
    <property type="entry name" value="Peroxidase, domain 2"/>
    <property type="match status" value="1"/>
</dbReference>
<dbReference type="GO" id="GO:0140825">
    <property type="term" value="F:lactoperoxidase activity"/>
    <property type="evidence" value="ECO:0007669"/>
    <property type="project" value="UniProtKB-EC"/>
</dbReference>
<dbReference type="STRING" id="88036.D8RT20"/>
<keyword evidence="5 7" id="KW-0479">Metal-binding</keyword>
<dbReference type="InterPro" id="IPR002016">
    <property type="entry name" value="Haem_peroxidase"/>
</dbReference>
<keyword evidence="7" id="KW-0106">Calcium</keyword>
<reference evidence="11 12" key="1">
    <citation type="journal article" date="2011" name="Science">
        <title>The Selaginella genome identifies genetic changes associated with the evolution of vascular plants.</title>
        <authorList>
            <person name="Banks J.A."/>
            <person name="Nishiyama T."/>
            <person name="Hasebe M."/>
            <person name="Bowman J.L."/>
            <person name="Gribskov M."/>
            <person name="dePamphilis C."/>
            <person name="Albert V.A."/>
            <person name="Aono N."/>
            <person name="Aoyama T."/>
            <person name="Ambrose B.A."/>
            <person name="Ashton N.W."/>
            <person name="Axtell M.J."/>
            <person name="Barker E."/>
            <person name="Barker M.S."/>
            <person name="Bennetzen J.L."/>
            <person name="Bonawitz N.D."/>
            <person name="Chapple C."/>
            <person name="Cheng C."/>
            <person name="Correa L.G."/>
            <person name="Dacre M."/>
            <person name="DeBarry J."/>
            <person name="Dreyer I."/>
            <person name="Elias M."/>
            <person name="Engstrom E.M."/>
            <person name="Estelle M."/>
            <person name="Feng L."/>
            <person name="Finet C."/>
            <person name="Floyd S.K."/>
            <person name="Frommer W.B."/>
            <person name="Fujita T."/>
            <person name="Gramzow L."/>
            <person name="Gutensohn M."/>
            <person name="Harholt J."/>
            <person name="Hattori M."/>
            <person name="Heyl A."/>
            <person name="Hirai T."/>
            <person name="Hiwatashi Y."/>
            <person name="Ishikawa M."/>
            <person name="Iwata M."/>
            <person name="Karol K.G."/>
            <person name="Koehler B."/>
            <person name="Kolukisaoglu U."/>
            <person name="Kubo M."/>
            <person name="Kurata T."/>
            <person name="Lalonde S."/>
            <person name="Li K."/>
            <person name="Li Y."/>
            <person name="Litt A."/>
            <person name="Lyons E."/>
            <person name="Manning G."/>
            <person name="Maruyama T."/>
            <person name="Michael T.P."/>
            <person name="Mikami K."/>
            <person name="Miyazaki S."/>
            <person name="Morinaga S."/>
            <person name="Murata T."/>
            <person name="Mueller-Roeber B."/>
            <person name="Nelson D.R."/>
            <person name="Obara M."/>
            <person name="Oguri Y."/>
            <person name="Olmstead R.G."/>
            <person name="Onodera N."/>
            <person name="Petersen B.L."/>
            <person name="Pils B."/>
            <person name="Prigge M."/>
            <person name="Rensing S.A."/>
            <person name="Riano-Pachon D.M."/>
            <person name="Roberts A.W."/>
            <person name="Sato Y."/>
            <person name="Scheller H.V."/>
            <person name="Schulz B."/>
            <person name="Schulz C."/>
            <person name="Shakirov E.V."/>
            <person name="Shibagaki N."/>
            <person name="Shinohara N."/>
            <person name="Shippen D.E."/>
            <person name="Soerensen I."/>
            <person name="Sotooka R."/>
            <person name="Sugimoto N."/>
            <person name="Sugita M."/>
            <person name="Sumikawa N."/>
            <person name="Tanurdzic M."/>
            <person name="Theissen G."/>
            <person name="Ulvskov P."/>
            <person name="Wakazuki S."/>
            <person name="Weng J.K."/>
            <person name="Willats W.W."/>
            <person name="Wipf D."/>
            <person name="Wolf P.G."/>
            <person name="Yang L."/>
            <person name="Zimmer A.D."/>
            <person name="Zhu Q."/>
            <person name="Mitros T."/>
            <person name="Hellsten U."/>
            <person name="Loque D."/>
            <person name="Otillar R."/>
            <person name="Salamov A."/>
            <person name="Schmutz J."/>
            <person name="Shapiro H."/>
            <person name="Lindquist E."/>
            <person name="Lucas S."/>
            <person name="Rokhsar D."/>
            <person name="Grigoriev I.V."/>
        </authorList>
    </citation>
    <scope>NUCLEOTIDE SEQUENCE [LARGE SCALE GENOMIC DNA]</scope>
</reference>
<evidence type="ECO:0000256" key="4">
    <source>
        <dbReference type="ARBA" id="ARBA00022617"/>
    </source>
</evidence>
<evidence type="ECO:0000256" key="8">
    <source>
        <dbReference type="RuleBase" id="RU004241"/>
    </source>
</evidence>
<dbReference type="GO" id="GO:0046872">
    <property type="term" value="F:metal ion binding"/>
    <property type="evidence" value="ECO:0007669"/>
    <property type="project" value="UniProtKB-KW"/>
</dbReference>
<dbReference type="InterPro" id="IPR000823">
    <property type="entry name" value="Peroxidase_pln"/>
</dbReference>
<comment type="catalytic activity">
    <reaction evidence="1">
        <text>2 a phenolic donor + H2O2 = 2 a phenolic radical donor + 2 H2O</text>
        <dbReference type="Rhea" id="RHEA:56136"/>
        <dbReference type="ChEBI" id="CHEBI:15377"/>
        <dbReference type="ChEBI" id="CHEBI:16240"/>
        <dbReference type="ChEBI" id="CHEBI:139520"/>
        <dbReference type="ChEBI" id="CHEBI:139521"/>
        <dbReference type="EC" id="1.11.1.7"/>
    </reaction>
</comment>
<evidence type="ECO:0000259" key="10">
    <source>
        <dbReference type="PROSITE" id="PS50873"/>
    </source>
</evidence>
<protein>
    <recommendedName>
        <fullName evidence="10">Plant heme peroxidase family profile domain-containing protein</fullName>
    </recommendedName>
</protein>
<dbReference type="Gramene" id="EFJ24435">
    <property type="protein sequence ID" value="EFJ24435"/>
    <property type="gene ID" value="SELMODRAFT_101384"/>
</dbReference>
<dbReference type="EMBL" id="GL377589">
    <property type="protein sequence ID" value="EFJ24435.1"/>
    <property type="molecule type" value="Genomic_DNA"/>
</dbReference>